<protein>
    <submittedName>
        <fullName evidence="2 3">Uncharacterized protein</fullName>
    </submittedName>
</protein>
<gene>
    <name evidence="3" type="primary">8232587</name>
    <name evidence="2" type="ORF">Phum_PHUM042210</name>
</gene>
<dbReference type="InParanoid" id="E0VAQ2"/>
<dbReference type="AlphaFoldDB" id="E0VAQ2"/>
<proteinExistence type="predicted"/>
<organism>
    <name type="scientific">Pediculus humanus subsp. corporis</name>
    <name type="common">Body louse</name>
    <dbReference type="NCBI Taxonomy" id="121224"/>
    <lineage>
        <taxon>Eukaryota</taxon>
        <taxon>Metazoa</taxon>
        <taxon>Ecdysozoa</taxon>
        <taxon>Arthropoda</taxon>
        <taxon>Hexapoda</taxon>
        <taxon>Insecta</taxon>
        <taxon>Pterygota</taxon>
        <taxon>Neoptera</taxon>
        <taxon>Paraneoptera</taxon>
        <taxon>Psocodea</taxon>
        <taxon>Troctomorpha</taxon>
        <taxon>Phthiraptera</taxon>
        <taxon>Anoplura</taxon>
        <taxon>Pediculidae</taxon>
        <taxon>Pediculus</taxon>
    </lineage>
</organism>
<dbReference type="RefSeq" id="XP_002423196.1">
    <property type="nucleotide sequence ID" value="XM_002423151.1"/>
</dbReference>
<keyword evidence="4" id="KW-1185">Reference proteome</keyword>
<reference evidence="2" key="2">
    <citation type="submission" date="2007-04" db="EMBL/GenBank/DDBJ databases">
        <title>The genome of the human body louse.</title>
        <authorList>
            <consortium name="The Human Body Louse Genome Consortium"/>
            <person name="Kirkness E."/>
            <person name="Walenz B."/>
            <person name="Hass B."/>
            <person name="Bruggner R."/>
            <person name="Strausberg R."/>
        </authorList>
    </citation>
    <scope>NUCLEOTIDE SEQUENCE</scope>
    <source>
        <strain evidence="2">USDA</strain>
    </source>
</reference>
<dbReference type="OrthoDB" id="420187at2759"/>
<evidence type="ECO:0000313" key="4">
    <source>
        <dbReference type="Proteomes" id="UP000009046"/>
    </source>
</evidence>
<reference evidence="3" key="3">
    <citation type="submission" date="2020-05" db="UniProtKB">
        <authorList>
            <consortium name="EnsemblMetazoa"/>
        </authorList>
    </citation>
    <scope>IDENTIFICATION</scope>
    <source>
        <strain evidence="3">USDA</strain>
    </source>
</reference>
<dbReference type="CTD" id="8232587"/>
<dbReference type="EMBL" id="DS235012">
    <property type="protein sequence ID" value="EEB10458.1"/>
    <property type="molecule type" value="Genomic_DNA"/>
</dbReference>
<dbReference type="STRING" id="121224.E0VAQ2"/>
<feature type="compositionally biased region" description="Basic and acidic residues" evidence="1">
    <location>
        <begin position="74"/>
        <end position="106"/>
    </location>
</feature>
<evidence type="ECO:0000313" key="3">
    <source>
        <dbReference type="EnsemblMetazoa" id="PHUM042210-PA"/>
    </source>
</evidence>
<name>E0VAQ2_PEDHC</name>
<sequence>MPKKVVRNLSDTELNGKKKKQLRGASGSDSELDKISRKINEDGKKRTSIIEKFKTNFGNGNMSNGDDIDTTQIQKDKSKQTKKENEKMSPEDGRCRIESSSDDNKLTSKTINFDKNLISIHGTNGFNNNNNNNNELRNDVKISDENHINNNNNSKGSEKYESGSGSGSGRVASSSSPRRGDSEDLMKKKNVVNTLLQSSHWGYGNSNVKSWNGTQSSLEREIMDEKCESTKRTYSDLYNEDFDRGKLKKLKTHDDRDRPRYNNLFQKKQQNYQEKMMNYYHWRGNNRNHRRYGNDFQNSFKRQHFKMPRSGRKSLGVTKYFPSLLGNKKSGPKKNHSSG</sequence>
<feature type="compositionally biased region" description="Basic and acidic residues" evidence="1">
    <location>
        <begin position="178"/>
        <end position="187"/>
    </location>
</feature>
<dbReference type="VEuPathDB" id="VectorBase:PHUM042210"/>
<evidence type="ECO:0000256" key="1">
    <source>
        <dbReference type="SAM" id="MobiDB-lite"/>
    </source>
</evidence>
<dbReference type="Proteomes" id="UP000009046">
    <property type="component" value="Unassembled WGS sequence"/>
</dbReference>
<accession>E0VAQ2</accession>
<dbReference type="HOGENOM" id="CLU_819661_0_0_1"/>
<feature type="compositionally biased region" description="Basic and acidic residues" evidence="1">
    <location>
        <begin position="31"/>
        <end position="54"/>
    </location>
</feature>
<feature type="region of interest" description="Disordered" evidence="1">
    <location>
        <begin position="1"/>
        <end position="107"/>
    </location>
</feature>
<feature type="region of interest" description="Disordered" evidence="1">
    <location>
        <begin position="145"/>
        <end position="187"/>
    </location>
</feature>
<dbReference type="EMBL" id="AAZO01000492">
    <property type="status" value="NOT_ANNOTATED_CDS"/>
    <property type="molecule type" value="Genomic_DNA"/>
</dbReference>
<dbReference type="KEGG" id="phu:Phum_PHUM042210"/>
<dbReference type="EnsemblMetazoa" id="PHUM042210-RA">
    <property type="protein sequence ID" value="PHUM042210-PA"/>
    <property type="gene ID" value="PHUM042210"/>
</dbReference>
<reference evidence="2" key="1">
    <citation type="submission" date="2007-04" db="EMBL/GenBank/DDBJ databases">
        <title>Annotation of Pediculus humanus corporis strain USDA.</title>
        <authorList>
            <person name="Kirkness E."/>
            <person name="Hannick L."/>
            <person name="Hass B."/>
            <person name="Bruggner R."/>
            <person name="Lawson D."/>
            <person name="Bidwell S."/>
            <person name="Joardar V."/>
            <person name="Caler E."/>
            <person name="Walenz B."/>
            <person name="Inman J."/>
            <person name="Schobel S."/>
            <person name="Galinsky K."/>
            <person name="Amedeo P."/>
            <person name="Strausberg R."/>
        </authorList>
    </citation>
    <scope>NUCLEOTIDE SEQUENCE</scope>
    <source>
        <strain evidence="2">USDA</strain>
    </source>
</reference>
<dbReference type="GeneID" id="8232587"/>
<evidence type="ECO:0000313" key="2">
    <source>
        <dbReference type="EMBL" id="EEB10458.1"/>
    </source>
</evidence>
<feature type="compositionally biased region" description="Basic residues" evidence="1">
    <location>
        <begin position="330"/>
        <end position="339"/>
    </location>
</feature>
<feature type="region of interest" description="Disordered" evidence="1">
    <location>
        <begin position="306"/>
        <end position="339"/>
    </location>
</feature>